<comment type="caution">
    <text evidence="1">The sequence shown here is derived from an EMBL/GenBank/DDBJ whole genome shotgun (WGS) entry which is preliminary data.</text>
</comment>
<accession>A0A1V8YVS6</accession>
<reference evidence="1 2" key="1">
    <citation type="journal article" date="2017" name="BMC Microbiol.">
        <title>Comparative genomics of Enterococcus spp. isolated from bovine feces.</title>
        <authorList>
            <person name="Beukers A.G."/>
            <person name="Zaheer R."/>
            <person name="Goji N."/>
            <person name="Amoako K.K."/>
            <person name="Chaves A.V."/>
            <person name="Ward M.P."/>
            <person name="McAllister T.A."/>
        </authorList>
    </citation>
    <scope>NUCLEOTIDE SEQUENCE [LARGE SCALE GENOMIC DNA]</scope>
    <source>
        <strain evidence="1 2">F1129D 143</strain>
    </source>
</reference>
<organism evidence="1 2">
    <name type="scientific">Enterococcus villorum</name>
    <dbReference type="NCBI Taxonomy" id="112904"/>
    <lineage>
        <taxon>Bacteria</taxon>
        <taxon>Bacillati</taxon>
        <taxon>Bacillota</taxon>
        <taxon>Bacilli</taxon>
        <taxon>Lactobacillales</taxon>
        <taxon>Enterococcaceae</taxon>
        <taxon>Enterococcus</taxon>
    </lineage>
</organism>
<dbReference type="OrthoDB" id="2194217at2"/>
<dbReference type="STRING" id="112904.BH747_03440"/>
<evidence type="ECO:0000313" key="2">
    <source>
        <dbReference type="Proteomes" id="UP000192477"/>
    </source>
</evidence>
<dbReference type="AlphaFoldDB" id="A0A1V8YVS6"/>
<dbReference type="EMBL" id="MJEA01000002">
    <property type="protein sequence ID" value="OQO71067.1"/>
    <property type="molecule type" value="Genomic_DNA"/>
</dbReference>
<evidence type="ECO:0000313" key="1">
    <source>
        <dbReference type="EMBL" id="OQO71067.1"/>
    </source>
</evidence>
<evidence type="ECO:0008006" key="3">
    <source>
        <dbReference type="Google" id="ProtNLM"/>
    </source>
</evidence>
<protein>
    <recommendedName>
        <fullName evidence="3">Addiction module toxin RelE</fullName>
    </recommendedName>
</protein>
<dbReference type="Proteomes" id="UP000192477">
    <property type="component" value="Unassembled WGS sequence"/>
</dbReference>
<gene>
    <name evidence="1" type="ORF">BH747_03440</name>
</gene>
<dbReference type="RefSeq" id="WP_081182558.1">
    <property type="nucleotide sequence ID" value="NZ_MJEA01000002.1"/>
</dbReference>
<sequence length="105" mass="13141">MKYEIEVSQTIWNMFSENHSKRYQEMIRYKVNEYLTHDFYRIKPVNLSMKQAIYEMKIHLGKEYFRIAFRIDDKRVHVFYISQTLRKKLFDKEVNQFVIRLSKDY</sequence>
<proteinExistence type="predicted"/>
<name>A0A1V8YVS6_9ENTE</name>